<evidence type="ECO:0000313" key="16">
    <source>
        <dbReference type="EMBL" id="QSQ07756.1"/>
    </source>
</evidence>
<evidence type="ECO:0000256" key="1">
    <source>
        <dbReference type="ARBA" id="ARBA00001973"/>
    </source>
</evidence>
<dbReference type="InterPro" id="IPR038094">
    <property type="entry name" value="Desulfoferrodoxin_N_sf"/>
</dbReference>
<evidence type="ECO:0000259" key="14">
    <source>
        <dbReference type="Pfam" id="PF01880"/>
    </source>
</evidence>
<comment type="catalytic activity">
    <reaction evidence="11">
        <text>reduced [rubredoxin] + superoxide + 2 H(+) = oxidized [rubredoxin] + H2O2</text>
        <dbReference type="Rhea" id="RHEA:21324"/>
        <dbReference type="Rhea" id="RHEA-COMP:10302"/>
        <dbReference type="Rhea" id="RHEA-COMP:10303"/>
        <dbReference type="ChEBI" id="CHEBI:15378"/>
        <dbReference type="ChEBI" id="CHEBI:16240"/>
        <dbReference type="ChEBI" id="CHEBI:18421"/>
        <dbReference type="ChEBI" id="CHEBI:29033"/>
        <dbReference type="ChEBI" id="CHEBI:29034"/>
        <dbReference type="EC" id="1.15.1.2"/>
    </reaction>
</comment>
<comment type="cofactor">
    <cofactor evidence="12">
        <name>Fe(2+)</name>
        <dbReference type="ChEBI" id="CHEBI:29033"/>
    </cofactor>
    <text evidence="12">Binds 1 Fe(2+) ion per subunit. The iron ion 2 is coordinated via four histidines and one cysteine residue.</text>
</comment>
<feature type="domain" description="Desulfoferrodoxin ferrous iron-binding" evidence="14">
    <location>
        <begin position="60"/>
        <end position="142"/>
    </location>
</feature>
<evidence type="ECO:0000256" key="10">
    <source>
        <dbReference type="ARBA" id="ARBA00031398"/>
    </source>
</evidence>
<evidence type="ECO:0000256" key="13">
    <source>
        <dbReference type="SAM" id="Phobius"/>
    </source>
</evidence>
<sequence length="148" mass="16617">MDVELVIIIIIFVGGGFVINLRELYKCEICGNVVEVVYAGAPALVCCGQKMKKLEAFTEDIGKEKHVPVVETSGDSIKVKVGSIEHPMEEKHYIAFIEVLTEDCILKKELKPGEKPEALFRIQKGDVKEVREYCNIHGLWKSKNKGVR</sequence>
<feature type="binding site" evidence="12">
    <location>
        <position position="30"/>
    </location>
    <ligand>
        <name>Fe cation</name>
        <dbReference type="ChEBI" id="CHEBI:24875"/>
        <label>1</label>
    </ligand>
</feature>
<feature type="binding site" evidence="12">
    <location>
        <position position="92"/>
    </location>
    <ligand>
        <name>Fe cation</name>
        <dbReference type="ChEBI" id="CHEBI:24875"/>
        <label>1</label>
    </ligand>
</feature>
<evidence type="ECO:0000256" key="12">
    <source>
        <dbReference type="PIRSR" id="PIRSR604793-1"/>
    </source>
</evidence>
<feature type="binding site" evidence="12">
    <location>
        <position position="134"/>
    </location>
    <ligand>
        <name>Fe cation</name>
        <dbReference type="ChEBI" id="CHEBI:24875"/>
        <label>1</label>
    </ligand>
</feature>
<evidence type="ECO:0000256" key="11">
    <source>
        <dbReference type="ARBA" id="ARBA00047448"/>
    </source>
</evidence>
<reference evidence="16" key="1">
    <citation type="submission" date="2020-07" db="EMBL/GenBank/DDBJ databases">
        <title>Koleobacter methoxysyntrophicus gen. nov., sp. nov., a novel anaerobic bacterium isolated from deep subsurface oil field and proposal of Koleobacterales ord. nov. in the phylum Firmicutes.</title>
        <authorList>
            <person name="Sakamoto S."/>
            <person name="Tamaki H."/>
        </authorList>
    </citation>
    <scope>NUCLEOTIDE SEQUENCE</scope>
    <source>
        <strain evidence="16">NRmbB1</strain>
    </source>
</reference>
<evidence type="ECO:0000256" key="5">
    <source>
        <dbReference type="ARBA" id="ARBA00022448"/>
    </source>
</evidence>
<organism evidence="16 17">
    <name type="scientific">Koleobacter methoxysyntrophicus</name>
    <dbReference type="NCBI Taxonomy" id="2751313"/>
    <lineage>
        <taxon>Bacteria</taxon>
        <taxon>Bacillati</taxon>
        <taxon>Bacillota</taxon>
        <taxon>Clostridia</taxon>
        <taxon>Koleobacterales</taxon>
        <taxon>Koleobacteraceae</taxon>
        <taxon>Koleobacter</taxon>
    </lineage>
</organism>
<feature type="binding site" evidence="12">
    <location>
        <position position="27"/>
    </location>
    <ligand>
        <name>Fe cation</name>
        <dbReference type="ChEBI" id="CHEBI:24875"/>
        <label>1</label>
    </ligand>
</feature>
<dbReference type="GO" id="GO:0005506">
    <property type="term" value="F:iron ion binding"/>
    <property type="evidence" value="ECO:0007669"/>
    <property type="project" value="InterPro"/>
</dbReference>
<evidence type="ECO:0000313" key="17">
    <source>
        <dbReference type="Proteomes" id="UP000662904"/>
    </source>
</evidence>
<dbReference type="KEGG" id="kme:H0A61_00072"/>
<comment type="cofactor">
    <cofactor evidence="12">
        <name>Fe(3+)</name>
        <dbReference type="ChEBI" id="CHEBI:29034"/>
    </cofactor>
    <text evidence="12">Binds 1 Fe(3+) ion per subunit. The iron ion 1 is coordinated via 4 cysteine residues.</text>
</comment>
<dbReference type="GO" id="GO:0050605">
    <property type="term" value="F:superoxide reductase activity"/>
    <property type="evidence" value="ECO:0007669"/>
    <property type="project" value="UniProtKB-EC"/>
</dbReference>
<dbReference type="Gene3D" id="2.60.40.730">
    <property type="entry name" value="SOR catalytic domain"/>
    <property type="match status" value="1"/>
</dbReference>
<keyword evidence="13" id="KW-0472">Membrane</keyword>
<feature type="binding site" evidence="12">
    <location>
        <position position="46"/>
    </location>
    <ligand>
        <name>Fe cation</name>
        <dbReference type="ChEBI" id="CHEBI:24875"/>
        <label>1</label>
    </ligand>
</feature>
<feature type="binding site" evidence="12">
    <location>
        <position position="137"/>
    </location>
    <ligand>
        <name>Fe cation</name>
        <dbReference type="ChEBI" id="CHEBI:24875"/>
        <label>1</label>
    </ligand>
</feature>
<dbReference type="PANTHER" id="PTHR36541">
    <property type="entry name" value="SUPEROXIDE REDUCTASE-RELATED"/>
    <property type="match status" value="1"/>
</dbReference>
<feature type="binding site" evidence="12">
    <location>
        <position position="66"/>
    </location>
    <ligand>
        <name>Fe cation</name>
        <dbReference type="ChEBI" id="CHEBI:24875"/>
        <label>1</label>
    </ligand>
</feature>
<dbReference type="NCBIfam" id="TIGR00320">
    <property type="entry name" value="dfx_rbo"/>
    <property type="match status" value="1"/>
</dbReference>
<keyword evidence="8 12" id="KW-0408">Iron</keyword>
<dbReference type="SUPFAM" id="SSF57802">
    <property type="entry name" value="Rubredoxin-like"/>
    <property type="match status" value="1"/>
</dbReference>
<name>A0A8A0RKJ0_9FIRM</name>
<dbReference type="GO" id="GO:0019430">
    <property type="term" value="P:removal of superoxide radicals"/>
    <property type="evidence" value="ECO:0007669"/>
    <property type="project" value="InterPro"/>
</dbReference>
<evidence type="ECO:0000256" key="9">
    <source>
        <dbReference type="ARBA" id="ARBA00024690"/>
    </source>
</evidence>
<feature type="transmembrane region" description="Helical" evidence="13">
    <location>
        <begin position="6"/>
        <end position="25"/>
    </location>
</feature>
<evidence type="ECO:0000256" key="8">
    <source>
        <dbReference type="ARBA" id="ARBA00023004"/>
    </source>
</evidence>
<evidence type="ECO:0000259" key="15">
    <source>
        <dbReference type="Pfam" id="PF06397"/>
    </source>
</evidence>
<evidence type="ECO:0000256" key="3">
    <source>
        <dbReference type="ARBA" id="ARBA00012679"/>
    </source>
</evidence>
<dbReference type="InterPro" id="IPR004462">
    <property type="entry name" value="Desulfoferrodoxin_N"/>
</dbReference>
<dbReference type="InterPro" id="IPR036073">
    <property type="entry name" value="Desulfoferrodoxin_Fe-bd_dom_sf"/>
</dbReference>
<dbReference type="EC" id="1.15.1.2" evidence="3"/>
<protein>
    <recommendedName>
        <fullName evidence="4">Desulfoferrodoxin</fullName>
        <ecNumber evidence="3">1.15.1.2</ecNumber>
    </recommendedName>
    <alternativeName>
        <fullName evidence="10">Superoxide reductase</fullName>
    </alternativeName>
</protein>
<feature type="domain" description="Desulfoferrodoxin N-terminal" evidence="15">
    <location>
        <begin position="23"/>
        <end position="54"/>
    </location>
</feature>
<dbReference type="AlphaFoldDB" id="A0A8A0RKJ0"/>
<dbReference type="Pfam" id="PF01880">
    <property type="entry name" value="Desulfoferrodox"/>
    <property type="match status" value="1"/>
</dbReference>
<keyword evidence="5" id="KW-0813">Transport</keyword>
<keyword evidence="7" id="KW-0249">Electron transport</keyword>
<comment type="cofactor">
    <cofactor evidence="1">
        <name>Cu(2+)</name>
        <dbReference type="ChEBI" id="CHEBI:29036"/>
    </cofactor>
</comment>
<dbReference type="Pfam" id="PF06397">
    <property type="entry name" value="Desulfoferrod_N"/>
    <property type="match status" value="1"/>
</dbReference>
<dbReference type="Gene3D" id="2.20.28.100">
    <property type="entry name" value="Desulphoferrodoxin, N-terminal domain"/>
    <property type="match status" value="1"/>
</dbReference>
<dbReference type="NCBIfam" id="TIGR00319">
    <property type="entry name" value="desulf_FeS4"/>
    <property type="match status" value="1"/>
</dbReference>
<evidence type="ECO:0000256" key="7">
    <source>
        <dbReference type="ARBA" id="ARBA00022982"/>
    </source>
</evidence>
<keyword evidence="13" id="KW-0812">Transmembrane</keyword>
<dbReference type="InterPro" id="IPR004793">
    <property type="entry name" value="Desulfoferrodoxin_rbo"/>
</dbReference>
<dbReference type="SUPFAM" id="SSF49367">
    <property type="entry name" value="Superoxide reductase-like"/>
    <property type="match status" value="1"/>
</dbReference>
<evidence type="ECO:0000256" key="2">
    <source>
        <dbReference type="ARBA" id="ARBA00005941"/>
    </source>
</evidence>
<keyword evidence="13" id="KW-1133">Transmembrane helix</keyword>
<evidence type="ECO:0000256" key="4">
    <source>
        <dbReference type="ARBA" id="ARBA00014839"/>
    </source>
</evidence>
<keyword evidence="16" id="KW-0560">Oxidoreductase</keyword>
<dbReference type="CDD" id="cd00974">
    <property type="entry name" value="DSRD"/>
    <property type="match status" value="1"/>
</dbReference>
<dbReference type="InterPro" id="IPR051233">
    <property type="entry name" value="Desulfoferrodoxin_SOR"/>
</dbReference>
<comment type="similarity">
    <text evidence="2">Belongs to the desulfoferrodoxin family.</text>
</comment>
<feature type="binding site" evidence="12">
    <location>
        <position position="86"/>
    </location>
    <ligand>
        <name>Fe cation</name>
        <dbReference type="ChEBI" id="CHEBI:24875"/>
        <label>1</label>
    </ligand>
</feature>
<dbReference type="NCBIfam" id="TIGR00332">
    <property type="entry name" value="neela_ferrous"/>
    <property type="match status" value="1"/>
</dbReference>
<evidence type="ECO:0000256" key="6">
    <source>
        <dbReference type="ARBA" id="ARBA00022723"/>
    </source>
</evidence>
<dbReference type="Proteomes" id="UP000662904">
    <property type="component" value="Chromosome"/>
</dbReference>
<proteinExistence type="inferred from homology"/>
<comment type="function">
    <text evidence="9">Catalyzes the one-electron reduction of superoxide anion radical to hydrogen peroxide at a nonheme ferrous iron center. Plays a fundamental role in case of oxidative stress via its superoxide detoxification activity.</text>
</comment>
<dbReference type="EMBL" id="CP059066">
    <property type="protein sequence ID" value="QSQ07756.1"/>
    <property type="molecule type" value="Genomic_DNA"/>
</dbReference>
<dbReference type="PANTHER" id="PTHR36541:SF1">
    <property type="entry name" value="SUPEROXIDE REDUCTASE-RELATED"/>
    <property type="match status" value="1"/>
</dbReference>
<dbReference type="InterPro" id="IPR002742">
    <property type="entry name" value="Desulfoferrodoxin_Fe-bd_dom"/>
</dbReference>
<feature type="binding site" evidence="12">
    <location>
        <position position="47"/>
    </location>
    <ligand>
        <name>Fe cation</name>
        <dbReference type="ChEBI" id="CHEBI:24875"/>
        <label>1</label>
    </ligand>
</feature>
<keyword evidence="17" id="KW-1185">Reference proteome</keyword>
<keyword evidence="6 12" id="KW-0479">Metal-binding</keyword>
<gene>
    <name evidence="16" type="primary">dfx</name>
    <name evidence="16" type="ORF">H0A61_00072</name>
</gene>
<accession>A0A8A0RKJ0</accession>